<dbReference type="AlphaFoldDB" id="A0A9N8EAQ9"/>
<accession>A0A9N8EAQ9</accession>
<protein>
    <submittedName>
        <fullName evidence="1">Sulfatase-modifying factor enzyme 1</fullName>
    </submittedName>
</protein>
<dbReference type="EMBL" id="CAICTM010000815">
    <property type="protein sequence ID" value="CAB9516930.1"/>
    <property type="molecule type" value="Genomic_DNA"/>
</dbReference>
<evidence type="ECO:0000313" key="1">
    <source>
        <dbReference type="EMBL" id="CAB9516930.1"/>
    </source>
</evidence>
<name>A0A9N8EAQ9_9STRA</name>
<comment type="caution">
    <text evidence="1">The sequence shown here is derived from an EMBL/GenBank/DDBJ whole genome shotgun (WGS) entry which is preliminary data.</text>
</comment>
<reference evidence="1" key="1">
    <citation type="submission" date="2020-06" db="EMBL/GenBank/DDBJ databases">
        <authorList>
            <consortium name="Plant Systems Biology data submission"/>
        </authorList>
    </citation>
    <scope>NUCLEOTIDE SEQUENCE</scope>
    <source>
        <strain evidence="1">D6</strain>
    </source>
</reference>
<evidence type="ECO:0000313" key="2">
    <source>
        <dbReference type="Proteomes" id="UP001153069"/>
    </source>
</evidence>
<keyword evidence="2" id="KW-1185">Reference proteome</keyword>
<dbReference type="Proteomes" id="UP001153069">
    <property type="component" value="Unassembled WGS sequence"/>
</dbReference>
<dbReference type="OrthoDB" id="46119at2759"/>
<proteinExistence type="predicted"/>
<organism evidence="1 2">
    <name type="scientific">Seminavis robusta</name>
    <dbReference type="NCBI Taxonomy" id="568900"/>
    <lineage>
        <taxon>Eukaryota</taxon>
        <taxon>Sar</taxon>
        <taxon>Stramenopiles</taxon>
        <taxon>Ochrophyta</taxon>
        <taxon>Bacillariophyta</taxon>
        <taxon>Bacillariophyceae</taxon>
        <taxon>Bacillariophycidae</taxon>
        <taxon>Naviculales</taxon>
        <taxon>Naviculaceae</taxon>
        <taxon>Seminavis</taxon>
    </lineage>
</organism>
<gene>
    <name evidence="1" type="ORF">SEMRO_816_G206650.1</name>
</gene>
<sequence length="756" mass="85435">MSGMQEKMSVSPKTGIVHIPSVNKSGPGHSKGSFFYRDNDLDDGKGKHMLMVAGKENTWFEFTLKHAFLTGSADYKLQMRFQTDHDNTPLRMEVRRGNKDAPSSCTIEIPLPNTKNEWKTLDPPIKVGVPLGGPPDTFLHFSHAKPQGKGILIRDFNLIPLSADESGEYSTSWINKWMEDLQSNVKKSMVPPLDATGEKSFRQHAKRSLEAHKKVEQTNEEEAKKKCQDELFGTHKECLKAALPLFEGAIDPKLASVDFSKDNLNNNKAVKELLQCIILTHGTPPKLAGYAAKGDTQRKRLQDFMNNTELMHRVLVHGGPRGGNYGRFLETYAEIEAKRNKTKSVFPKLSLAVAMEFATPIQAFDRKNVFIDPVQRYLHYEKAYLDRELEPMFESFSIWELRMAVNSDAPDEQLAWCRRTIRNYNPNIALMDDMHWRYAWLVRTDCTYNEPVWTRSPRDYKQIVSGGGMCGPRAWLGRFACKAFGCPTWGVRQPGHAAVTRWTPGGWMTALGGGFRVSWWEDRDGLDFECETKIRAAIGDDAYFQKVALIDWLAAIVGEGQNVSYITEKLWPGLAIVQRQRLSQVQSKPRKLGEQCEILPLITEVKQRKDKPEAITAGPGGSVIVPAACRSAKEGTVSFWKSFSGPGMQAFMSRPNWSVTYKLSKDKVPEKKAYKMVVQFVFLHENTDDHPLNIVITDGNGGNKREYVIPLTYTWGEWADTKPLEIVLGGADETIKIERNPVKFPFAMKKFTLTPC</sequence>